<sequence>MTLESIVGKGNGQDDIEYFLRVLKSYSDDKSPQDFSLSLTTNRWDLLIGMTDSIPWKNLTSLEFETQLHENNDQFVRGYVVSITNVLSSAVNLEKLSLQVVRFSAVESLDPWPIENHQQVLFRLQWAFRKLESLRELRFKGIFIHPSFFVPPPPGVKILKYKCYTTPTWWAGFSKCRFEGVEELVLACKDATRWWDQADYENVRGVHWARGGDGPFDLDGVAFTGLKEFKARLSPSGPSNIFGLVMESNLGLSARSVQEALRNHETECLTRAMESLNKAESWLAQ</sequence>
<proteinExistence type="predicted"/>
<dbReference type="EMBL" id="JAVHJL010000008">
    <property type="protein sequence ID" value="KAK6498772.1"/>
    <property type="molecule type" value="Genomic_DNA"/>
</dbReference>
<dbReference type="Proteomes" id="UP001370758">
    <property type="component" value="Unassembled WGS sequence"/>
</dbReference>
<reference evidence="1 2" key="1">
    <citation type="submission" date="2023-08" db="EMBL/GenBank/DDBJ databases">
        <authorList>
            <person name="Palmer J.M."/>
        </authorList>
    </citation>
    <scope>NUCLEOTIDE SEQUENCE [LARGE SCALE GENOMIC DNA]</scope>
    <source>
        <strain evidence="1 2">TWF481</strain>
    </source>
</reference>
<name>A0AAV9VYA8_9PEZI</name>
<gene>
    <name evidence="1" type="ORF">TWF481_011346</name>
</gene>
<organism evidence="1 2">
    <name type="scientific">Arthrobotrys musiformis</name>
    <dbReference type="NCBI Taxonomy" id="47236"/>
    <lineage>
        <taxon>Eukaryota</taxon>
        <taxon>Fungi</taxon>
        <taxon>Dikarya</taxon>
        <taxon>Ascomycota</taxon>
        <taxon>Pezizomycotina</taxon>
        <taxon>Orbiliomycetes</taxon>
        <taxon>Orbiliales</taxon>
        <taxon>Orbiliaceae</taxon>
        <taxon>Arthrobotrys</taxon>
    </lineage>
</organism>
<evidence type="ECO:0000313" key="2">
    <source>
        <dbReference type="Proteomes" id="UP001370758"/>
    </source>
</evidence>
<evidence type="ECO:0000313" key="1">
    <source>
        <dbReference type="EMBL" id="KAK6498772.1"/>
    </source>
</evidence>
<keyword evidence="2" id="KW-1185">Reference proteome</keyword>
<comment type="caution">
    <text evidence="1">The sequence shown here is derived from an EMBL/GenBank/DDBJ whole genome shotgun (WGS) entry which is preliminary data.</text>
</comment>
<dbReference type="AlphaFoldDB" id="A0AAV9VYA8"/>
<accession>A0AAV9VYA8</accession>
<protein>
    <submittedName>
        <fullName evidence="1">Uncharacterized protein</fullName>
    </submittedName>
</protein>